<accession>A0ABR1JK90</accession>
<evidence type="ECO:0000313" key="1">
    <source>
        <dbReference type="EMBL" id="KAK7459650.1"/>
    </source>
</evidence>
<keyword evidence="2" id="KW-1185">Reference proteome</keyword>
<organism evidence="1 2">
    <name type="scientific">Marasmiellus scandens</name>
    <dbReference type="NCBI Taxonomy" id="2682957"/>
    <lineage>
        <taxon>Eukaryota</taxon>
        <taxon>Fungi</taxon>
        <taxon>Dikarya</taxon>
        <taxon>Basidiomycota</taxon>
        <taxon>Agaricomycotina</taxon>
        <taxon>Agaricomycetes</taxon>
        <taxon>Agaricomycetidae</taxon>
        <taxon>Agaricales</taxon>
        <taxon>Marasmiineae</taxon>
        <taxon>Omphalotaceae</taxon>
        <taxon>Marasmiellus</taxon>
    </lineage>
</organism>
<gene>
    <name evidence="1" type="ORF">VKT23_009632</name>
</gene>
<comment type="caution">
    <text evidence="1">The sequence shown here is derived from an EMBL/GenBank/DDBJ whole genome shotgun (WGS) entry which is preliminary data.</text>
</comment>
<name>A0ABR1JK90_9AGAR</name>
<proteinExistence type="predicted"/>
<dbReference type="EMBL" id="JBANRG010000016">
    <property type="protein sequence ID" value="KAK7459650.1"/>
    <property type="molecule type" value="Genomic_DNA"/>
</dbReference>
<dbReference type="Proteomes" id="UP001498398">
    <property type="component" value="Unassembled WGS sequence"/>
</dbReference>
<reference evidence="1 2" key="1">
    <citation type="submission" date="2024-01" db="EMBL/GenBank/DDBJ databases">
        <title>A draft genome for the cacao thread blight pathogen Marasmiellus scandens.</title>
        <authorList>
            <person name="Baruah I.K."/>
            <person name="Leung J."/>
            <person name="Bukari Y."/>
            <person name="Amoako-Attah I."/>
            <person name="Meinhardt L.W."/>
            <person name="Bailey B.A."/>
            <person name="Cohen S.P."/>
        </authorList>
    </citation>
    <scope>NUCLEOTIDE SEQUENCE [LARGE SCALE GENOMIC DNA]</scope>
    <source>
        <strain evidence="1 2">GH-19</strain>
    </source>
</reference>
<sequence>MQGDMVNDPDMIAENERLSRWVNAWRMSLVSWSSWALNVYDSPEDKLATHCFVLDIDRRNSPSPAQFFRLRGTGVIPRTEVHEMFKEYEVPEKFIENWLEDQRGNETVQIVIISQGFVRLLYYSIRSMDVERTDGSKEFRRYLGDQDKWAPALIAAIEQGNVNGHSDYSQSILFKLTMEDTGYDLEAARRMIPEMLGRSRAIEGAE</sequence>
<evidence type="ECO:0000313" key="2">
    <source>
        <dbReference type="Proteomes" id="UP001498398"/>
    </source>
</evidence>
<protein>
    <submittedName>
        <fullName evidence="1">Uncharacterized protein</fullName>
    </submittedName>
</protein>